<feature type="compositionally biased region" description="Low complexity" evidence="1">
    <location>
        <begin position="314"/>
        <end position="323"/>
    </location>
</feature>
<reference evidence="2 3" key="1">
    <citation type="journal article" date="2015" name="Sci. Rep.">
        <title>Chromosome-level genome map provides insights into diverse defense mechanisms in the medicinal fungus Ganoderma sinense.</title>
        <authorList>
            <person name="Zhu Y."/>
            <person name="Xu J."/>
            <person name="Sun C."/>
            <person name="Zhou S."/>
            <person name="Xu H."/>
            <person name="Nelson D.R."/>
            <person name="Qian J."/>
            <person name="Song J."/>
            <person name="Luo H."/>
            <person name="Xiang L."/>
            <person name="Li Y."/>
            <person name="Xu Z."/>
            <person name="Ji A."/>
            <person name="Wang L."/>
            <person name="Lu S."/>
            <person name="Hayward A."/>
            <person name="Sun W."/>
            <person name="Li X."/>
            <person name="Schwartz D.C."/>
            <person name="Wang Y."/>
            <person name="Chen S."/>
        </authorList>
    </citation>
    <scope>NUCLEOTIDE SEQUENCE [LARGE SCALE GENOMIC DNA]</scope>
    <source>
        <strain evidence="2 3">ZZ0214-1</strain>
    </source>
</reference>
<dbReference type="AlphaFoldDB" id="A0A2G8S9E9"/>
<feature type="region of interest" description="Disordered" evidence="1">
    <location>
        <begin position="369"/>
        <end position="394"/>
    </location>
</feature>
<proteinExistence type="predicted"/>
<gene>
    <name evidence="2" type="ORF">GSI_07580</name>
</gene>
<evidence type="ECO:0000313" key="2">
    <source>
        <dbReference type="EMBL" id="PIL30394.1"/>
    </source>
</evidence>
<name>A0A2G8S9E9_9APHY</name>
<protein>
    <submittedName>
        <fullName evidence="2">Uncharacterized protein</fullName>
    </submittedName>
</protein>
<dbReference type="EMBL" id="AYKW01000015">
    <property type="protein sequence ID" value="PIL30394.1"/>
    <property type="molecule type" value="Genomic_DNA"/>
</dbReference>
<accession>A0A2G8S9E9</accession>
<comment type="caution">
    <text evidence="2">The sequence shown here is derived from an EMBL/GenBank/DDBJ whole genome shotgun (WGS) entry which is preliminary data.</text>
</comment>
<dbReference type="Proteomes" id="UP000230002">
    <property type="component" value="Unassembled WGS sequence"/>
</dbReference>
<feature type="compositionally biased region" description="Polar residues" evidence="1">
    <location>
        <begin position="342"/>
        <end position="355"/>
    </location>
</feature>
<sequence>MDFPVDDDASTGSEMYTTAREFSEDEGTDSAYATPRAHSIPPSYSVHPLSRLHVPGSFQEGSGALTPMSVQPTNDVGVAYSASPEENFPMGDAHPGQSTPRATLGDDDDDDMHDQDSVRHLLDGDNTRNLGCQHEDDEMNGLEDLVETHGRNGASERAVRQRRDHELAPGGLRGEVAYWKDVSKYRRGQNKELKKQYAEAASRWQEMQKQNDVTIGKLQEQTAQLMAFMNSKRAATESELQDKVQAKEARIAIEEAQAQLVAKQVEQDKIAAHIHEQEALLAEREAAVEKQRAAVENEQATVSRLLQQARAESTRPCNAAPRNAAPPPRNTASSTRAAFPRSDTTPRSRSNPISSSTRMFLTAIPECMNDQDHGASSESDGDAPPTVLRLSSDKSNGDIEIHTLTVNQLMEAIRQTLRKEFAEKTISSPRLRRGKSATPTPELDLQVNRETRIELLRRVRELYKKHCRIETDKDWHAHQHMWFPLLYYNRP</sequence>
<feature type="region of interest" description="Disordered" evidence="1">
    <location>
        <begin position="1"/>
        <end position="135"/>
    </location>
</feature>
<keyword evidence="3" id="KW-1185">Reference proteome</keyword>
<feature type="region of interest" description="Disordered" evidence="1">
    <location>
        <begin position="308"/>
        <end position="355"/>
    </location>
</feature>
<organism evidence="2 3">
    <name type="scientific">Ganoderma sinense ZZ0214-1</name>
    <dbReference type="NCBI Taxonomy" id="1077348"/>
    <lineage>
        <taxon>Eukaryota</taxon>
        <taxon>Fungi</taxon>
        <taxon>Dikarya</taxon>
        <taxon>Basidiomycota</taxon>
        <taxon>Agaricomycotina</taxon>
        <taxon>Agaricomycetes</taxon>
        <taxon>Polyporales</taxon>
        <taxon>Polyporaceae</taxon>
        <taxon>Ganoderma</taxon>
    </lineage>
</organism>
<feature type="compositionally biased region" description="Basic and acidic residues" evidence="1">
    <location>
        <begin position="114"/>
        <end position="126"/>
    </location>
</feature>
<evidence type="ECO:0000256" key="1">
    <source>
        <dbReference type="SAM" id="MobiDB-lite"/>
    </source>
</evidence>
<evidence type="ECO:0000313" key="3">
    <source>
        <dbReference type="Proteomes" id="UP000230002"/>
    </source>
</evidence>
<dbReference type="STRING" id="1077348.A0A2G8S9E9"/>